<proteinExistence type="predicted"/>
<dbReference type="EMBL" id="VMNW02000034">
    <property type="protein sequence ID" value="KAA9158573.1"/>
    <property type="molecule type" value="Genomic_DNA"/>
</dbReference>
<feature type="transmembrane region" description="Helical" evidence="1">
    <location>
        <begin position="27"/>
        <end position="48"/>
    </location>
</feature>
<feature type="transmembrane region" description="Helical" evidence="1">
    <location>
        <begin position="60"/>
        <end position="82"/>
    </location>
</feature>
<sequence length="123" mass="13253">MKRIANALLAALLVPLAVYEAFSYGGWVAVAVVAGLIGPDLTFLIGIGQQAEHGVLPRRVVPFYNALHFWPVPLFVMVSPLFLYDSKAVYALGLAWLAHICADRAFGYGLRAADGTQRAVAHS</sequence>
<name>A0A5N0UYA8_9PSEU</name>
<keyword evidence="1" id="KW-1133">Transmembrane helix</keyword>
<comment type="caution">
    <text evidence="2">The sequence shown here is derived from an EMBL/GenBank/DDBJ whole genome shotgun (WGS) entry which is preliminary data.</text>
</comment>
<evidence type="ECO:0000313" key="3">
    <source>
        <dbReference type="Proteomes" id="UP000319769"/>
    </source>
</evidence>
<evidence type="ECO:0000256" key="1">
    <source>
        <dbReference type="SAM" id="Phobius"/>
    </source>
</evidence>
<dbReference type="RefSeq" id="WP_144747488.1">
    <property type="nucleotide sequence ID" value="NZ_VMNW02000034.1"/>
</dbReference>
<keyword evidence="3" id="KW-1185">Reference proteome</keyword>
<evidence type="ECO:0000313" key="2">
    <source>
        <dbReference type="EMBL" id="KAA9158573.1"/>
    </source>
</evidence>
<keyword evidence="1" id="KW-0472">Membrane</keyword>
<protein>
    <submittedName>
        <fullName evidence="2">DUF4260 family protein</fullName>
    </submittedName>
</protein>
<keyword evidence="1" id="KW-0812">Transmembrane</keyword>
<dbReference type="Proteomes" id="UP000319769">
    <property type="component" value="Unassembled WGS sequence"/>
</dbReference>
<reference evidence="2" key="1">
    <citation type="submission" date="2019-09" db="EMBL/GenBank/DDBJ databases">
        <authorList>
            <person name="Teo W.F.A."/>
            <person name="Duangmal K."/>
        </authorList>
    </citation>
    <scope>NUCLEOTIDE SEQUENCE [LARGE SCALE GENOMIC DNA]</scope>
    <source>
        <strain evidence="2">K81G1</strain>
    </source>
</reference>
<dbReference type="AlphaFoldDB" id="A0A5N0UYA8"/>
<dbReference type="OrthoDB" id="9813911at2"/>
<dbReference type="InterPro" id="IPR025356">
    <property type="entry name" value="DUF4260"/>
</dbReference>
<gene>
    <name evidence="2" type="ORF">FPZ12_022290</name>
</gene>
<feature type="transmembrane region" description="Helical" evidence="1">
    <location>
        <begin position="88"/>
        <end position="106"/>
    </location>
</feature>
<organism evidence="2 3">
    <name type="scientific">Amycolatopsis acidicola</name>
    <dbReference type="NCBI Taxonomy" id="2596893"/>
    <lineage>
        <taxon>Bacteria</taxon>
        <taxon>Bacillati</taxon>
        <taxon>Actinomycetota</taxon>
        <taxon>Actinomycetes</taxon>
        <taxon>Pseudonocardiales</taxon>
        <taxon>Pseudonocardiaceae</taxon>
        <taxon>Amycolatopsis</taxon>
    </lineage>
</organism>
<accession>A0A5N0UYA8</accession>
<dbReference type="Pfam" id="PF14079">
    <property type="entry name" value="DUF4260"/>
    <property type="match status" value="1"/>
</dbReference>